<sequence>MPPRPFATATSSAQQFSDLVKDSRLETETLQTCTQHVFYETGRTAHERHVRRTEQWVRQRFLGQGAYGIVHLEKRMSAGDGEKERLRAVKEIKKHVGSGEELDYARELEAIAKFSNYKYAHCFVTSHGWFETNESVFIAMEYLAHGDLQQHLTRPLSEIEAKQITAQVLEGLQYMHENGFVHRDLKPGNIMVVNKGPPWFVKIADFGISKRRQQDVTTLHTLQRGTLGFAAPEVFGFGSDKKYTFSVDMWSLGAVAYRILTQSTPFPTIADLSAYVFKQKGFPTVLFELHQVSKTAQDLVVALMMPDPHDRLTATTAGQHEWLSGTPSSFIGQQPTTSECAPCLTKTLHTLDNADNEDRTSLPPPTTVHTDEVVFPAASNAWSTNDITVSLANTTLRPPTIETPNYQPPTVSEDLEEETIQGPKLPVDSVVLLEEVRPTTPAPVDGSTEEPRSSEEVDHRHTSSMSDLTQPISSGAPASTTQLPAVASAQDPSSMQMELQDDARFNEVAHIVDEHASDREQGERGYAGRDDEQRDHEDTEYTTSDTESVEETRIRAFQCHWCSELTKGSRSGPTEQLACQHVVCHACLLEAFALSLISPVYMAPRCCGEVIPLWHFRNIVVRPEVNEAWRFMYGFTEKMRAGPWLCPNGHVGKPEVSTNRLPVWNRRVLCRRCKTWKLGGTLEWDSFCLFCKGKDCRGRCAERYDDVIDSFVYGMRFVDAKEENMIAHSVDVAKAIEAGKYQDWGPWEEVKNEVVLRCPPMLPPHEPHQHPPESLRSQPDDRVQGDLTTRRQDLRGEPDTSSRKFRFIDSRPSKVTFIERHPSRMQDANERHARQSDNLEFAAQYLQACRERETARKAKAKGLRTRTPSPPSPRTEDENEETSKQLAGMEFAARYLHNSRKNQLNPTVKGRLIPHLNQQELRSSVLVADVGRRTAGVTRRRRPLALRGGERRDGPGATEQVKYGRLSDDGRKGSFADNFAAFDGYVPPDAKVQGMDMEDVDEWRLGGWVSPGATALLDTLVGFWVHIGAPQRGKVSPALRPSVALFYGSACYFVSQSEVCARL</sequence>
<accession>A0ABR1V821</accession>
<feature type="compositionally biased region" description="Polar residues" evidence="9">
    <location>
        <begin position="398"/>
        <end position="410"/>
    </location>
</feature>
<feature type="region of interest" description="Disordered" evidence="9">
    <location>
        <begin position="513"/>
        <end position="549"/>
    </location>
</feature>
<evidence type="ECO:0000256" key="6">
    <source>
        <dbReference type="ARBA" id="ARBA00022777"/>
    </source>
</evidence>
<protein>
    <submittedName>
        <fullName evidence="11">Kinase-like domain-containing protein</fullName>
    </submittedName>
</protein>
<keyword evidence="1" id="KW-0723">Serine/threonine-protein kinase</keyword>
<keyword evidence="5" id="KW-0863">Zinc-finger</keyword>
<dbReference type="SUPFAM" id="SSF56112">
    <property type="entry name" value="Protein kinase-like (PK-like)"/>
    <property type="match status" value="1"/>
</dbReference>
<evidence type="ECO:0000313" key="11">
    <source>
        <dbReference type="EMBL" id="KAK8067332.1"/>
    </source>
</evidence>
<evidence type="ECO:0000256" key="1">
    <source>
        <dbReference type="ARBA" id="ARBA00022527"/>
    </source>
</evidence>
<evidence type="ECO:0000256" key="5">
    <source>
        <dbReference type="ARBA" id="ARBA00022771"/>
    </source>
</evidence>
<feature type="region of interest" description="Disordered" evidence="9">
    <location>
        <begin position="398"/>
        <end position="423"/>
    </location>
</feature>
<evidence type="ECO:0000256" key="2">
    <source>
        <dbReference type="ARBA" id="ARBA00022679"/>
    </source>
</evidence>
<organism evidence="11 12">
    <name type="scientific">Apiospora hydei</name>
    <dbReference type="NCBI Taxonomy" id="1337664"/>
    <lineage>
        <taxon>Eukaryota</taxon>
        <taxon>Fungi</taxon>
        <taxon>Dikarya</taxon>
        <taxon>Ascomycota</taxon>
        <taxon>Pezizomycotina</taxon>
        <taxon>Sordariomycetes</taxon>
        <taxon>Xylariomycetidae</taxon>
        <taxon>Amphisphaeriales</taxon>
        <taxon>Apiosporaceae</taxon>
        <taxon>Apiospora</taxon>
    </lineage>
</organism>
<dbReference type="PROSITE" id="PS50011">
    <property type="entry name" value="PROTEIN_KINASE_DOM"/>
    <property type="match status" value="1"/>
</dbReference>
<keyword evidence="12" id="KW-1185">Reference proteome</keyword>
<dbReference type="InterPro" id="IPR000719">
    <property type="entry name" value="Prot_kinase_dom"/>
</dbReference>
<feature type="compositionally biased region" description="Polar residues" evidence="9">
    <location>
        <begin position="463"/>
        <end position="483"/>
    </location>
</feature>
<evidence type="ECO:0000256" key="7">
    <source>
        <dbReference type="ARBA" id="ARBA00022833"/>
    </source>
</evidence>
<keyword evidence="6" id="KW-0418">Kinase</keyword>
<dbReference type="SMART" id="SM00220">
    <property type="entry name" value="S_TKc"/>
    <property type="match status" value="1"/>
</dbReference>
<keyword evidence="7" id="KW-0862">Zinc</keyword>
<feature type="region of interest" description="Disordered" evidence="9">
    <location>
        <begin position="758"/>
        <end position="783"/>
    </location>
</feature>
<dbReference type="Gene3D" id="1.10.510.10">
    <property type="entry name" value="Transferase(Phosphotransferase) domain 1"/>
    <property type="match status" value="1"/>
</dbReference>
<dbReference type="InterPro" id="IPR017907">
    <property type="entry name" value="Znf_RING_CS"/>
</dbReference>
<dbReference type="PROSITE" id="PS00108">
    <property type="entry name" value="PROTEIN_KINASE_ST"/>
    <property type="match status" value="1"/>
</dbReference>
<dbReference type="PROSITE" id="PS00518">
    <property type="entry name" value="ZF_RING_1"/>
    <property type="match status" value="1"/>
</dbReference>
<dbReference type="EMBL" id="JAQQWN010000009">
    <property type="protein sequence ID" value="KAK8067332.1"/>
    <property type="molecule type" value="Genomic_DNA"/>
</dbReference>
<feature type="region of interest" description="Disordered" evidence="9">
    <location>
        <begin position="437"/>
        <end position="497"/>
    </location>
</feature>
<feature type="region of interest" description="Disordered" evidence="9">
    <location>
        <begin position="853"/>
        <end position="884"/>
    </location>
</feature>
<feature type="domain" description="Protein kinase" evidence="10">
    <location>
        <begin position="56"/>
        <end position="323"/>
    </location>
</feature>
<keyword evidence="8" id="KW-0067">ATP-binding</keyword>
<feature type="compositionally biased region" description="Basic and acidic residues" evidence="9">
    <location>
        <begin position="449"/>
        <end position="461"/>
    </location>
</feature>
<dbReference type="RefSeq" id="XP_066664085.1">
    <property type="nucleotide sequence ID" value="XM_066818393.1"/>
</dbReference>
<dbReference type="PANTHER" id="PTHR24345:SF91">
    <property type="entry name" value="SERINE_THREONINE-PROTEIN KINASE PLK4"/>
    <property type="match status" value="1"/>
</dbReference>
<gene>
    <name evidence="11" type="ORF">PG997_014079</name>
</gene>
<evidence type="ECO:0000313" key="12">
    <source>
        <dbReference type="Proteomes" id="UP001433268"/>
    </source>
</evidence>
<dbReference type="InterPro" id="IPR008271">
    <property type="entry name" value="Ser/Thr_kinase_AS"/>
</dbReference>
<reference evidence="11 12" key="1">
    <citation type="submission" date="2023-01" db="EMBL/GenBank/DDBJ databases">
        <title>Analysis of 21 Apiospora genomes using comparative genomics revels a genus with tremendous synthesis potential of carbohydrate active enzymes and secondary metabolites.</title>
        <authorList>
            <person name="Sorensen T."/>
        </authorList>
    </citation>
    <scope>NUCLEOTIDE SEQUENCE [LARGE SCALE GENOMIC DNA]</scope>
    <source>
        <strain evidence="11 12">CBS 114990</strain>
    </source>
</reference>
<dbReference type="InterPro" id="IPR011009">
    <property type="entry name" value="Kinase-like_dom_sf"/>
</dbReference>
<evidence type="ECO:0000259" key="10">
    <source>
        <dbReference type="PROSITE" id="PS50011"/>
    </source>
</evidence>
<dbReference type="GeneID" id="92051453"/>
<comment type="caution">
    <text evidence="11">The sequence shown here is derived from an EMBL/GenBank/DDBJ whole genome shotgun (WGS) entry which is preliminary data.</text>
</comment>
<dbReference type="Pfam" id="PF00069">
    <property type="entry name" value="Pkinase"/>
    <property type="match status" value="1"/>
</dbReference>
<keyword evidence="4" id="KW-0547">Nucleotide-binding</keyword>
<proteinExistence type="predicted"/>
<evidence type="ECO:0000256" key="9">
    <source>
        <dbReference type="SAM" id="MobiDB-lite"/>
    </source>
</evidence>
<feature type="compositionally biased region" description="Basic and acidic residues" evidence="9">
    <location>
        <begin position="765"/>
        <end position="783"/>
    </location>
</feature>
<feature type="compositionally biased region" description="Basic and acidic residues" evidence="9">
    <location>
        <begin position="513"/>
        <end position="539"/>
    </location>
</feature>
<evidence type="ECO:0000256" key="3">
    <source>
        <dbReference type="ARBA" id="ARBA00022723"/>
    </source>
</evidence>
<evidence type="ECO:0000256" key="8">
    <source>
        <dbReference type="ARBA" id="ARBA00022840"/>
    </source>
</evidence>
<evidence type="ECO:0000256" key="4">
    <source>
        <dbReference type="ARBA" id="ARBA00022741"/>
    </source>
</evidence>
<name>A0ABR1V821_9PEZI</name>
<dbReference type="PANTHER" id="PTHR24345">
    <property type="entry name" value="SERINE/THREONINE-PROTEIN KINASE PLK"/>
    <property type="match status" value="1"/>
</dbReference>
<keyword evidence="2" id="KW-0808">Transferase</keyword>
<dbReference type="Proteomes" id="UP001433268">
    <property type="component" value="Unassembled WGS sequence"/>
</dbReference>
<keyword evidence="3" id="KW-0479">Metal-binding</keyword>